<dbReference type="OrthoDB" id="9765872at2"/>
<dbReference type="InterPro" id="IPR012908">
    <property type="entry name" value="PGAP1-ab_dom-like"/>
</dbReference>
<dbReference type="EMBL" id="SIJB01000043">
    <property type="protein sequence ID" value="NBI30898.1"/>
    <property type="molecule type" value="Genomic_DNA"/>
</dbReference>
<accession>A0A6N9Q7R9</accession>
<dbReference type="AlphaFoldDB" id="A0A6N9Q7R9"/>
<protein>
    <recommendedName>
        <fullName evidence="2">GPI inositol-deacylase PGAP1-like alpha/beta domain-containing protein</fullName>
    </recommendedName>
</protein>
<name>A0A6N9Q7R9_9BACL</name>
<dbReference type="SUPFAM" id="SSF53474">
    <property type="entry name" value="alpha/beta-Hydrolases"/>
    <property type="match status" value="1"/>
</dbReference>
<keyword evidence="4" id="KW-1185">Reference proteome</keyword>
<feature type="domain" description="GPI inositol-deacylase PGAP1-like alpha/beta" evidence="2">
    <location>
        <begin position="58"/>
        <end position="174"/>
    </location>
</feature>
<feature type="compositionally biased region" description="Basic and acidic residues" evidence="1">
    <location>
        <begin position="435"/>
        <end position="453"/>
    </location>
</feature>
<evidence type="ECO:0000313" key="3">
    <source>
        <dbReference type="EMBL" id="NBI30898.1"/>
    </source>
</evidence>
<evidence type="ECO:0000256" key="1">
    <source>
        <dbReference type="SAM" id="MobiDB-lite"/>
    </source>
</evidence>
<feature type="region of interest" description="Disordered" evidence="1">
    <location>
        <begin position="434"/>
        <end position="458"/>
    </location>
</feature>
<sequence length="517" mass="57972">MKYVIILFLVLLLIVSSVSFVSANGASLNRAPTPVNVEDVPGTWYLGAEPLEVDESKSPIVFVQGLHGNARDWWEETVYYGENDMYDYFYSNGYRTAFVQLEDATGGDAADMWDNGQLLANMLKEIHDHFEEKVNIVSHSKGGVDTQSALIHYEAWPYVDDVITLSAPHYGTPTADLAYSWWANWLADLIGQTDDGTYSMQVGEMEKFRLLTDNHENALKNTYYTASGTGWGPIFSALWFGGAYLWEDSDGLVPVSSTQLPYGVHFLSGGDDVNHDNIRMGYISFESMDLLLSNLNSFSSPSFSTSEVNIESTYVPEQLLRGNTLPINQSISEVIPVESGNNQVSFQILTSGEHVDVSLTSPKGKQFTKKSKQFKSSDANHIIKGSYSQTFVIDQPDSGNWTITMNSSKEDAFLIITNFEGSNALDIQWSQLEDEANKKPNKENDKSKDEKDKSKKVKKLKIDKKIKINKRKHHNKSLKPEIINTINSESINVTYEIVGTTEDGEVFYRTAVKSYFE</sequence>
<comment type="caution">
    <text evidence="3">The sequence shown here is derived from an EMBL/GenBank/DDBJ whole genome shotgun (WGS) entry which is preliminary data.</text>
</comment>
<dbReference type="ESTHER" id="9bacl-a0a6n9q7r9">
    <property type="family name" value="BlEst2-lipase-like"/>
</dbReference>
<evidence type="ECO:0000313" key="4">
    <source>
        <dbReference type="Proteomes" id="UP000448943"/>
    </source>
</evidence>
<evidence type="ECO:0000259" key="2">
    <source>
        <dbReference type="Pfam" id="PF07819"/>
    </source>
</evidence>
<dbReference type="InterPro" id="IPR029058">
    <property type="entry name" value="AB_hydrolase_fold"/>
</dbReference>
<dbReference type="RefSeq" id="WP_160647706.1">
    <property type="nucleotide sequence ID" value="NZ_SIJB01000043.1"/>
</dbReference>
<reference evidence="3 4" key="1">
    <citation type="submission" date="2019-01" db="EMBL/GenBank/DDBJ databases">
        <title>Chengkuizengella sp. nov., isolated from deep-sea sediment of East Pacific Ocean.</title>
        <authorList>
            <person name="Yang J."/>
            <person name="Lai Q."/>
            <person name="Shao Z."/>
        </authorList>
    </citation>
    <scope>NUCLEOTIDE SEQUENCE [LARGE SCALE GENOMIC DNA]</scope>
    <source>
        <strain evidence="3 4">YPA3-1-1</strain>
    </source>
</reference>
<gene>
    <name evidence="3" type="ORF">ERL59_18265</name>
</gene>
<proteinExistence type="predicted"/>
<dbReference type="Gene3D" id="3.40.50.1820">
    <property type="entry name" value="alpha/beta hydrolase"/>
    <property type="match status" value="1"/>
</dbReference>
<organism evidence="3 4">
    <name type="scientific">Chengkuizengella marina</name>
    <dbReference type="NCBI Taxonomy" id="2507566"/>
    <lineage>
        <taxon>Bacteria</taxon>
        <taxon>Bacillati</taxon>
        <taxon>Bacillota</taxon>
        <taxon>Bacilli</taxon>
        <taxon>Bacillales</taxon>
        <taxon>Paenibacillaceae</taxon>
        <taxon>Chengkuizengella</taxon>
    </lineage>
</organism>
<dbReference type="Pfam" id="PF07819">
    <property type="entry name" value="PGAP1"/>
    <property type="match status" value="1"/>
</dbReference>
<dbReference type="Proteomes" id="UP000448943">
    <property type="component" value="Unassembled WGS sequence"/>
</dbReference>
<dbReference type="GO" id="GO:0016788">
    <property type="term" value="F:hydrolase activity, acting on ester bonds"/>
    <property type="evidence" value="ECO:0007669"/>
    <property type="project" value="InterPro"/>
</dbReference>